<dbReference type="RefSeq" id="WP_345318865.1">
    <property type="nucleotide sequence ID" value="NZ_BAABGA010000006.1"/>
</dbReference>
<dbReference type="SUPFAM" id="SSF51971">
    <property type="entry name" value="Nucleotide-binding domain"/>
    <property type="match status" value="1"/>
</dbReference>
<dbReference type="EMBL" id="BAABGA010000006">
    <property type="protein sequence ID" value="GAA4444895.1"/>
    <property type="molecule type" value="Genomic_DNA"/>
</dbReference>
<dbReference type="PIRSF" id="PIRSF000189">
    <property type="entry name" value="D-aa_oxidase"/>
    <property type="match status" value="1"/>
</dbReference>
<dbReference type="InterPro" id="IPR006076">
    <property type="entry name" value="FAD-dep_OxRdtase"/>
</dbReference>
<dbReference type="InterPro" id="IPR023209">
    <property type="entry name" value="DAO"/>
</dbReference>
<keyword evidence="5" id="KW-0560">Oxidoreductase</keyword>
<keyword evidence="11" id="KW-1185">Reference proteome</keyword>
<evidence type="ECO:0000256" key="6">
    <source>
        <dbReference type="ARBA" id="ARBA00039101"/>
    </source>
</evidence>
<gene>
    <name evidence="10" type="ORF">GCM10023156_03820</name>
</gene>
<evidence type="ECO:0000256" key="8">
    <source>
        <dbReference type="ARBA" id="ARBA00049547"/>
    </source>
</evidence>
<dbReference type="Gene3D" id="3.40.50.720">
    <property type="entry name" value="NAD(P)-binding Rossmann-like Domain"/>
    <property type="match status" value="1"/>
</dbReference>
<evidence type="ECO:0000256" key="1">
    <source>
        <dbReference type="ARBA" id="ARBA00001974"/>
    </source>
</evidence>
<evidence type="ECO:0000313" key="10">
    <source>
        <dbReference type="EMBL" id="GAA4444895.1"/>
    </source>
</evidence>
<comment type="similarity">
    <text evidence="2">Belongs to the DAMOX/DASOX family.</text>
</comment>
<feature type="domain" description="FAD dependent oxidoreductase" evidence="9">
    <location>
        <begin position="8"/>
        <end position="315"/>
    </location>
</feature>
<reference evidence="11" key="1">
    <citation type="journal article" date="2019" name="Int. J. Syst. Evol. Microbiol.">
        <title>The Global Catalogue of Microorganisms (GCM) 10K type strain sequencing project: providing services to taxonomists for standard genome sequencing and annotation.</title>
        <authorList>
            <consortium name="The Broad Institute Genomics Platform"/>
            <consortium name="The Broad Institute Genome Sequencing Center for Infectious Disease"/>
            <person name="Wu L."/>
            <person name="Ma J."/>
        </authorList>
    </citation>
    <scope>NUCLEOTIDE SEQUENCE [LARGE SCALE GENOMIC DNA]</scope>
    <source>
        <strain evidence="11">JCM 17759</strain>
    </source>
</reference>
<accession>A0ABP8M696</accession>
<evidence type="ECO:0000256" key="2">
    <source>
        <dbReference type="ARBA" id="ARBA00006730"/>
    </source>
</evidence>
<evidence type="ECO:0000256" key="5">
    <source>
        <dbReference type="ARBA" id="ARBA00023002"/>
    </source>
</evidence>
<name>A0ABP8M696_9BACT</name>
<evidence type="ECO:0000256" key="3">
    <source>
        <dbReference type="ARBA" id="ARBA00022630"/>
    </source>
</evidence>
<evidence type="ECO:0000313" key="11">
    <source>
        <dbReference type="Proteomes" id="UP001500840"/>
    </source>
</evidence>
<comment type="catalytic activity">
    <reaction evidence="8">
        <text>a D-alpha-amino acid + O2 + H2O = a 2-oxocarboxylate + H2O2 + NH4(+)</text>
        <dbReference type="Rhea" id="RHEA:21816"/>
        <dbReference type="ChEBI" id="CHEBI:15377"/>
        <dbReference type="ChEBI" id="CHEBI:15379"/>
        <dbReference type="ChEBI" id="CHEBI:16240"/>
        <dbReference type="ChEBI" id="CHEBI:28938"/>
        <dbReference type="ChEBI" id="CHEBI:35179"/>
        <dbReference type="ChEBI" id="CHEBI:59871"/>
        <dbReference type="EC" id="1.4.3.3"/>
    </reaction>
    <physiologicalReaction direction="left-to-right" evidence="8">
        <dbReference type="Rhea" id="RHEA:21817"/>
    </physiologicalReaction>
</comment>
<proteinExistence type="inferred from homology"/>
<dbReference type="Gene3D" id="3.30.9.10">
    <property type="entry name" value="D-Amino Acid Oxidase, subunit A, domain 2"/>
    <property type="match status" value="1"/>
</dbReference>
<dbReference type="InterPro" id="IPR006181">
    <property type="entry name" value="D-amino_acid_oxidase_CS"/>
</dbReference>
<dbReference type="PANTHER" id="PTHR11530:SF11">
    <property type="entry name" value="D-ASPARTATE OXIDASE"/>
    <property type="match status" value="1"/>
</dbReference>
<evidence type="ECO:0000259" key="9">
    <source>
        <dbReference type="Pfam" id="PF01266"/>
    </source>
</evidence>
<dbReference type="PANTHER" id="PTHR11530">
    <property type="entry name" value="D-AMINO ACID OXIDASE"/>
    <property type="match status" value="1"/>
</dbReference>
<dbReference type="PROSITE" id="PS00677">
    <property type="entry name" value="DAO"/>
    <property type="match status" value="1"/>
</dbReference>
<dbReference type="EC" id="1.4.3.3" evidence="6"/>
<dbReference type="Proteomes" id="UP001500840">
    <property type="component" value="Unassembled WGS sequence"/>
</dbReference>
<keyword evidence="4" id="KW-0274">FAD</keyword>
<dbReference type="SUPFAM" id="SSF54373">
    <property type="entry name" value="FAD-linked reductases, C-terminal domain"/>
    <property type="match status" value="1"/>
</dbReference>
<comment type="cofactor">
    <cofactor evidence="1">
        <name>FAD</name>
        <dbReference type="ChEBI" id="CHEBI:57692"/>
    </cofactor>
</comment>
<sequence length="323" mass="35533">MNKSVQGKIAIVGQGLMGLTSALRLLEAGFAVTLFSREPFEQTNSMSAGAYWWPHRTYPMDRVASWAKTTYDEYVKQSTDADSGVFFEQHLRFCLDPDDSAYVLDIVDQWERVNGADYGVPCAEAFRVSVPVIDVPIFMTQLKQGVAAANAAFITQTIESPDSLFPEFDLVVNCTGVGARDFAHDKDVFPIRGQVVRVARPEGLRRSTRIYQKDDRFTLVLPRTHDVILGGTAQEGDWDRHERTTDTAAILRRCGELVPEIKDANVLGTAVGLRPGRHAVRLELDTTTSGQPVVHNYGHGGGGYTVAWGCAAEVVTLVRSVLA</sequence>
<comment type="caution">
    <text evidence="10">The sequence shown here is derived from an EMBL/GenBank/DDBJ whole genome shotgun (WGS) entry which is preliminary data.</text>
</comment>
<dbReference type="Pfam" id="PF01266">
    <property type="entry name" value="DAO"/>
    <property type="match status" value="1"/>
</dbReference>
<organism evidence="10 11">
    <name type="scientific">Novipirellula rosea</name>
    <dbReference type="NCBI Taxonomy" id="1031540"/>
    <lineage>
        <taxon>Bacteria</taxon>
        <taxon>Pseudomonadati</taxon>
        <taxon>Planctomycetota</taxon>
        <taxon>Planctomycetia</taxon>
        <taxon>Pirellulales</taxon>
        <taxon>Pirellulaceae</taxon>
        <taxon>Novipirellula</taxon>
    </lineage>
</organism>
<evidence type="ECO:0000256" key="7">
    <source>
        <dbReference type="ARBA" id="ARBA00039751"/>
    </source>
</evidence>
<protein>
    <recommendedName>
        <fullName evidence="7">D-amino-acid oxidase</fullName>
        <ecNumber evidence="6">1.4.3.3</ecNumber>
    </recommendedName>
</protein>
<evidence type="ECO:0000256" key="4">
    <source>
        <dbReference type="ARBA" id="ARBA00022827"/>
    </source>
</evidence>
<keyword evidence="3" id="KW-0285">Flavoprotein</keyword>